<dbReference type="InterPro" id="IPR002502">
    <property type="entry name" value="Amidase_domain"/>
</dbReference>
<comment type="caution">
    <text evidence="7">The sequence shown here is derived from an EMBL/GenBank/DDBJ whole genome shotgun (WGS) entry which is preliminary data.</text>
</comment>
<evidence type="ECO:0000256" key="2">
    <source>
        <dbReference type="ARBA" id="ARBA00007553"/>
    </source>
</evidence>
<dbReference type="Gene3D" id="1.10.101.10">
    <property type="entry name" value="PGBD-like superfamily/PGBD"/>
    <property type="match status" value="1"/>
</dbReference>
<dbReference type="SUPFAM" id="SSF47090">
    <property type="entry name" value="PGBD-like"/>
    <property type="match status" value="1"/>
</dbReference>
<comment type="similarity">
    <text evidence="2">Belongs to the N-acetylmuramoyl-L-alanine amidase 2 family.</text>
</comment>
<dbReference type="PANTHER" id="PTHR30417:SF1">
    <property type="entry name" value="N-ACETYLMURAMOYL-L-ALANINE AMIDASE AMID"/>
    <property type="match status" value="1"/>
</dbReference>
<dbReference type="EC" id="3.5.1.28" evidence="3"/>
<organism evidence="7 8">
    <name type="scientific">Rhodoplanes roseus</name>
    <dbReference type="NCBI Taxonomy" id="29409"/>
    <lineage>
        <taxon>Bacteria</taxon>
        <taxon>Pseudomonadati</taxon>
        <taxon>Pseudomonadota</taxon>
        <taxon>Alphaproteobacteria</taxon>
        <taxon>Hyphomicrobiales</taxon>
        <taxon>Nitrobacteraceae</taxon>
        <taxon>Rhodoplanes</taxon>
    </lineage>
</organism>
<name>A0A327KVW7_9BRAD</name>
<dbReference type="GO" id="GO:0071555">
    <property type="term" value="P:cell wall organization"/>
    <property type="evidence" value="ECO:0007669"/>
    <property type="project" value="UniProtKB-KW"/>
</dbReference>
<dbReference type="InterPro" id="IPR036505">
    <property type="entry name" value="Amidase/PGRP_sf"/>
</dbReference>
<dbReference type="GO" id="GO:0008745">
    <property type="term" value="F:N-acetylmuramoyl-L-alanine amidase activity"/>
    <property type="evidence" value="ECO:0007669"/>
    <property type="project" value="UniProtKB-EC"/>
</dbReference>
<dbReference type="Proteomes" id="UP000249130">
    <property type="component" value="Unassembled WGS sequence"/>
</dbReference>
<feature type="domain" description="N-acetylmuramoyl-L-alanine amidase" evidence="6">
    <location>
        <begin position="22"/>
        <end position="159"/>
    </location>
</feature>
<dbReference type="Gene3D" id="3.40.80.10">
    <property type="entry name" value="Peptidoglycan recognition protein-like"/>
    <property type="match status" value="1"/>
</dbReference>
<evidence type="ECO:0000256" key="3">
    <source>
        <dbReference type="ARBA" id="ARBA00011901"/>
    </source>
</evidence>
<accession>A0A327KVW7</accession>
<dbReference type="Pfam" id="PF01471">
    <property type="entry name" value="PG_binding_1"/>
    <property type="match status" value="1"/>
</dbReference>
<dbReference type="GO" id="GO:0009254">
    <property type="term" value="P:peptidoglycan turnover"/>
    <property type="evidence" value="ECO:0007669"/>
    <property type="project" value="TreeGrafter"/>
</dbReference>
<dbReference type="InterPro" id="IPR051206">
    <property type="entry name" value="NAMLAA_amidase_2"/>
</dbReference>
<keyword evidence="4" id="KW-0378">Hydrolase</keyword>
<dbReference type="OrthoDB" id="9794842at2"/>
<dbReference type="EMBL" id="NPEX01000154">
    <property type="protein sequence ID" value="RAI42441.1"/>
    <property type="molecule type" value="Genomic_DNA"/>
</dbReference>
<dbReference type="AlphaFoldDB" id="A0A327KVW7"/>
<dbReference type="RefSeq" id="WP_111420686.1">
    <property type="nucleotide sequence ID" value="NZ_NPEX01000154.1"/>
</dbReference>
<keyword evidence="5" id="KW-0961">Cell wall biogenesis/degradation</keyword>
<dbReference type="Pfam" id="PF01510">
    <property type="entry name" value="Amidase_2"/>
    <property type="match status" value="1"/>
</dbReference>
<evidence type="ECO:0000313" key="8">
    <source>
        <dbReference type="Proteomes" id="UP000249130"/>
    </source>
</evidence>
<dbReference type="GO" id="GO:0019867">
    <property type="term" value="C:outer membrane"/>
    <property type="evidence" value="ECO:0007669"/>
    <property type="project" value="TreeGrafter"/>
</dbReference>
<gene>
    <name evidence="7" type="ORF">CH341_19575</name>
</gene>
<evidence type="ECO:0000256" key="5">
    <source>
        <dbReference type="ARBA" id="ARBA00023316"/>
    </source>
</evidence>
<dbReference type="PANTHER" id="PTHR30417">
    <property type="entry name" value="N-ACETYLMURAMOYL-L-ALANINE AMIDASE AMID"/>
    <property type="match status" value="1"/>
</dbReference>
<dbReference type="GO" id="GO:0009253">
    <property type="term" value="P:peptidoglycan catabolic process"/>
    <property type="evidence" value="ECO:0007669"/>
    <property type="project" value="InterPro"/>
</dbReference>
<comment type="catalytic activity">
    <reaction evidence="1">
        <text>Hydrolyzes the link between N-acetylmuramoyl residues and L-amino acid residues in certain cell-wall glycopeptides.</text>
        <dbReference type="EC" id="3.5.1.28"/>
    </reaction>
</comment>
<evidence type="ECO:0000313" key="7">
    <source>
        <dbReference type="EMBL" id="RAI42441.1"/>
    </source>
</evidence>
<evidence type="ECO:0000259" key="6">
    <source>
        <dbReference type="SMART" id="SM00644"/>
    </source>
</evidence>
<keyword evidence="8" id="KW-1185">Reference proteome</keyword>
<evidence type="ECO:0000256" key="4">
    <source>
        <dbReference type="ARBA" id="ARBA00022801"/>
    </source>
</evidence>
<dbReference type="CDD" id="cd06583">
    <property type="entry name" value="PGRP"/>
    <property type="match status" value="1"/>
</dbReference>
<sequence length="265" mass="28664">MSTLPASLLVPDSRLVAEVRPSPNHEPRVGGIRPDILLLHYTGMESTAEALDRLCDPAAKVSCHYLVREDGTVVQMVAEDRRAWHAGLSCWAGDADVNSRSIGIEIANPGHDFGSPPFPPVQIESVIALCLDIIARHAIRADRVLAHSDVAPARKRDPGEVFPWDVLARAGVGTWVAPPAPAPDPTRLEPGDTGDRVAMLQSMLADYGYAVPRQGVYDDATTLVVTAFQRHFRASRVDGRADAATVAILRRMLGIRHSIVEKPIG</sequence>
<dbReference type="InterPro" id="IPR036366">
    <property type="entry name" value="PGBDSf"/>
</dbReference>
<evidence type="ECO:0000256" key="1">
    <source>
        <dbReference type="ARBA" id="ARBA00001561"/>
    </source>
</evidence>
<proteinExistence type="inferred from homology"/>
<reference evidence="7 8" key="1">
    <citation type="submission" date="2017-07" db="EMBL/GenBank/DDBJ databases">
        <title>Draft Genome Sequences of Select Purple Nonsulfur Bacteria.</title>
        <authorList>
            <person name="Lasarre B."/>
            <person name="Mckinlay J.B."/>
        </authorList>
    </citation>
    <scope>NUCLEOTIDE SEQUENCE [LARGE SCALE GENOMIC DNA]</scope>
    <source>
        <strain evidence="7 8">DSM 5909</strain>
    </source>
</reference>
<protein>
    <recommendedName>
        <fullName evidence="3">N-acetylmuramoyl-L-alanine amidase</fullName>
        <ecNumber evidence="3">3.5.1.28</ecNumber>
    </recommendedName>
</protein>
<dbReference type="InterPro" id="IPR002477">
    <property type="entry name" value="Peptidoglycan-bd-like"/>
</dbReference>
<dbReference type="InterPro" id="IPR036365">
    <property type="entry name" value="PGBD-like_sf"/>
</dbReference>
<dbReference type="SUPFAM" id="SSF55846">
    <property type="entry name" value="N-acetylmuramoyl-L-alanine amidase-like"/>
    <property type="match status" value="1"/>
</dbReference>
<dbReference type="SMART" id="SM00644">
    <property type="entry name" value="Ami_2"/>
    <property type="match status" value="1"/>
</dbReference>